<keyword evidence="9" id="KW-0539">Nucleus</keyword>
<dbReference type="SUPFAM" id="SSF54648">
    <property type="entry name" value="DLC"/>
    <property type="match status" value="1"/>
</dbReference>
<accession>A0A0N1PCF1</accession>
<dbReference type="AlphaFoldDB" id="A0A0N1PCF1"/>
<dbReference type="GO" id="GO:0015031">
    <property type="term" value="P:protein transport"/>
    <property type="evidence" value="ECO:0007669"/>
    <property type="project" value="UniProtKB-KW"/>
</dbReference>
<dbReference type="EMBL" id="LJSK01000349">
    <property type="protein sequence ID" value="KPI83612.1"/>
    <property type="molecule type" value="Genomic_DNA"/>
</dbReference>
<dbReference type="GO" id="GO:0005868">
    <property type="term" value="C:cytoplasmic dynein complex"/>
    <property type="evidence" value="ECO:0007669"/>
    <property type="project" value="TreeGrafter"/>
</dbReference>
<dbReference type="PANTHER" id="PTHR11886">
    <property type="entry name" value="DYNEIN LIGHT CHAIN"/>
    <property type="match status" value="1"/>
</dbReference>
<evidence type="ECO:0000256" key="1">
    <source>
        <dbReference type="ARBA" id="ARBA00004123"/>
    </source>
</evidence>
<evidence type="ECO:0000256" key="9">
    <source>
        <dbReference type="ARBA" id="ARBA00023242"/>
    </source>
</evidence>
<dbReference type="GO" id="GO:0005634">
    <property type="term" value="C:nucleus"/>
    <property type="evidence" value="ECO:0007669"/>
    <property type="project" value="UniProtKB-SubCell"/>
</dbReference>
<keyword evidence="10" id="KW-0243">Dynein</keyword>
<dbReference type="GO" id="GO:0005874">
    <property type="term" value="C:microtubule"/>
    <property type="evidence" value="ECO:0007669"/>
    <property type="project" value="UniProtKB-KW"/>
</dbReference>
<evidence type="ECO:0000256" key="8">
    <source>
        <dbReference type="ARBA" id="ARBA00023212"/>
    </source>
</evidence>
<keyword evidence="12" id="KW-1185">Reference proteome</keyword>
<keyword evidence="4 10" id="KW-0963">Cytoplasm</keyword>
<keyword evidence="8 10" id="KW-0206">Cytoskeleton</keyword>
<protein>
    <recommendedName>
        <fullName evidence="10">Dynein light chain</fullName>
    </recommendedName>
</protein>
<dbReference type="VEuPathDB" id="TriTrypDB:Lsey_0349_0040"/>
<sequence length="107" mass="11882">MSGTNVSIKESAMTVDMQQDCADCAAHALRTLKLSEQNSIAQFMKEELDVKYGGDWHCVIGHSFGACVGHDTTHFIYFEIEGLYFTVWRMETTNAIKQCGAALVRTA</sequence>
<name>A0A0N1PCF1_LEPSE</name>
<gene>
    <name evidence="11" type="ORF">ABL78_7350</name>
</gene>
<dbReference type="OMA" id="FIHFYIG"/>
<dbReference type="FunFam" id="3.30.740.10:FF:000005">
    <property type="entry name" value="Dynein light chain"/>
    <property type="match status" value="1"/>
</dbReference>
<organism evidence="11 12">
    <name type="scientific">Leptomonas seymouri</name>
    <dbReference type="NCBI Taxonomy" id="5684"/>
    <lineage>
        <taxon>Eukaryota</taxon>
        <taxon>Discoba</taxon>
        <taxon>Euglenozoa</taxon>
        <taxon>Kinetoplastea</taxon>
        <taxon>Metakinetoplastina</taxon>
        <taxon>Trypanosomatida</taxon>
        <taxon>Trypanosomatidae</taxon>
        <taxon>Leishmaniinae</taxon>
        <taxon>Leptomonas</taxon>
    </lineage>
</organism>
<evidence type="ECO:0000313" key="11">
    <source>
        <dbReference type="EMBL" id="KPI83612.1"/>
    </source>
</evidence>
<proteinExistence type="inferred from homology"/>
<dbReference type="Proteomes" id="UP000038009">
    <property type="component" value="Unassembled WGS sequence"/>
</dbReference>
<keyword evidence="5 10" id="KW-0493">Microtubule</keyword>
<keyword evidence="3" id="KW-0813">Transport</keyword>
<dbReference type="Pfam" id="PF01221">
    <property type="entry name" value="Dynein_light"/>
    <property type="match status" value="1"/>
</dbReference>
<dbReference type="OrthoDB" id="10033309at2759"/>
<dbReference type="PANTHER" id="PTHR11886:SF36">
    <property type="entry name" value="DYNEIN LIGHT CHAIN"/>
    <property type="match status" value="1"/>
</dbReference>
<evidence type="ECO:0000256" key="10">
    <source>
        <dbReference type="RuleBase" id="RU365010"/>
    </source>
</evidence>
<comment type="caution">
    <text evidence="11">The sequence shown here is derived from an EMBL/GenBank/DDBJ whole genome shotgun (WGS) entry which is preliminary data.</text>
</comment>
<evidence type="ECO:0000256" key="7">
    <source>
        <dbReference type="ARBA" id="ARBA00022927"/>
    </source>
</evidence>
<dbReference type="GO" id="GO:0045505">
    <property type="term" value="F:dynein intermediate chain binding"/>
    <property type="evidence" value="ECO:0007669"/>
    <property type="project" value="TreeGrafter"/>
</dbReference>
<keyword evidence="7" id="KW-0653">Protein transport</keyword>
<dbReference type="SMART" id="SM01375">
    <property type="entry name" value="Dynein_light"/>
    <property type="match status" value="1"/>
</dbReference>
<dbReference type="GO" id="GO:0007017">
    <property type="term" value="P:microtubule-based process"/>
    <property type="evidence" value="ECO:0007669"/>
    <property type="project" value="InterPro"/>
</dbReference>
<evidence type="ECO:0000256" key="6">
    <source>
        <dbReference type="ARBA" id="ARBA00022816"/>
    </source>
</evidence>
<comment type="subcellular location">
    <subcellularLocation>
        <location evidence="2 10">Cytoplasm</location>
        <location evidence="2 10">Cytoskeleton</location>
    </subcellularLocation>
    <subcellularLocation>
        <location evidence="1">Nucleus</location>
    </subcellularLocation>
</comment>
<keyword evidence="10" id="KW-0505">Motor protein</keyword>
<dbReference type="Gene3D" id="3.30.740.10">
    <property type="entry name" value="Protein Inhibitor Of Neuronal Nitric Oxide Synthase"/>
    <property type="match status" value="1"/>
</dbReference>
<evidence type="ECO:0000256" key="4">
    <source>
        <dbReference type="ARBA" id="ARBA00022490"/>
    </source>
</evidence>
<evidence type="ECO:0000256" key="3">
    <source>
        <dbReference type="ARBA" id="ARBA00022448"/>
    </source>
</evidence>
<evidence type="ECO:0000313" key="12">
    <source>
        <dbReference type="Proteomes" id="UP000038009"/>
    </source>
</evidence>
<reference evidence="11 12" key="1">
    <citation type="journal article" date="2015" name="PLoS Pathog.">
        <title>Leptomonas seymouri: Adaptations to the Dixenous Life Cycle Analyzed by Genome Sequencing, Transcriptome Profiling and Co-infection with Leishmania donovani.</title>
        <authorList>
            <person name="Kraeva N."/>
            <person name="Butenko A."/>
            <person name="Hlavacova J."/>
            <person name="Kostygov A."/>
            <person name="Myskova J."/>
            <person name="Grybchuk D."/>
            <person name="Lestinova T."/>
            <person name="Votypka J."/>
            <person name="Volf P."/>
            <person name="Opperdoes F."/>
            <person name="Flegontov P."/>
            <person name="Lukes J."/>
            <person name="Yurchenko V."/>
        </authorList>
    </citation>
    <scope>NUCLEOTIDE SEQUENCE [LARGE SCALE GENOMIC DNA]</scope>
    <source>
        <strain evidence="11 12">ATCC 30220</strain>
    </source>
</reference>
<keyword evidence="6" id="KW-0509">mRNA transport</keyword>
<evidence type="ECO:0000256" key="2">
    <source>
        <dbReference type="ARBA" id="ARBA00004245"/>
    </source>
</evidence>
<comment type="similarity">
    <text evidence="10">Belongs to the dynein light chain family.</text>
</comment>
<evidence type="ECO:0000256" key="5">
    <source>
        <dbReference type="ARBA" id="ARBA00022701"/>
    </source>
</evidence>
<dbReference type="InterPro" id="IPR037177">
    <property type="entry name" value="DLC_sf"/>
</dbReference>
<dbReference type="InterPro" id="IPR001372">
    <property type="entry name" value="Dynein_light_chain_typ-1/2"/>
</dbReference>
<dbReference type="GO" id="GO:0051028">
    <property type="term" value="P:mRNA transport"/>
    <property type="evidence" value="ECO:0007669"/>
    <property type="project" value="UniProtKB-KW"/>
</dbReference>